<proteinExistence type="inferred from homology"/>
<dbReference type="NCBIfam" id="NF006518">
    <property type="entry name" value="PRK08965.1-2"/>
    <property type="match status" value="1"/>
</dbReference>
<name>A0ABZ2RFZ4_ECTME</name>
<protein>
    <submittedName>
        <fullName evidence="8">Na+/H+ antiporter subunit E</fullName>
    </submittedName>
</protein>
<evidence type="ECO:0000256" key="4">
    <source>
        <dbReference type="ARBA" id="ARBA00022692"/>
    </source>
</evidence>
<accession>A0ABZ2RFZ4</accession>
<evidence type="ECO:0000256" key="5">
    <source>
        <dbReference type="ARBA" id="ARBA00022989"/>
    </source>
</evidence>
<gene>
    <name evidence="8" type="ORF">WG219_12390</name>
</gene>
<dbReference type="InterPro" id="IPR002758">
    <property type="entry name" value="Cation_antiport_E"/>
</dbReference>
<evidence type="ECO:0000313" key="9">
    <source>
        <dbReference type="Proteomes" id="UP001476583"/>
    </source>
</evidence>
<dbReference type="PANTHER" id="PTHR34584:SF1">
    <property type="entry name" value="NA(+)_H(+) ANTIPORTER SUBUNIT E1"/>
    <property type="match status" value="1"/>
</dbReference>
<comment type="subcellular location">
    <subcellularLocation>
        <location evidence="1">Cell membrane</location>
        <topology evidence="1">Multi-pass membrane protein</topology>
    </subcellularLocation>
</comment>
<dbReference type="PIRSF" id="PIRSF019239">
    <property type="entry name" value="MrpE"/>
    <property type="match status" value="1"/>
</dbReference>
<organism evidence="8 9">
    <name type="scientific">Ectopseudomonas mendocina</name>
    <name type="common">Pseudomonas mendocina</name>
    <dbReference type="NCBI Taxonomy" id="300"/>
    <lineage>
        <taxon>Bacteria</taxon>
        <taxon>Pseudomonadati</taxon>
        <taxon>Pseudomonadota</taxon>
        <taxon>Gammaproteobacteria</taxon>
        <taxon>Pseudomonadales</taxon>
        <taxon>Pseudomonadaceae</taxon>
        <taxon>Ectopseudomonas</taxon>
    </lineage>
</organism>
<keyword evidence="3" id="KW-1003">Cell membrane</keyword>
<evidence type="ECO:0000256" key="3">
    <source>
        <dbReference type="ARBA" id="ARBA00022475"/>
    </source>
</evidence>
<evidence type="ECO:0000256" key="7">
    <source>
        <dbReference type="SAM" id="Phobius"/>
    </source>
</evidence>
<keyword evidence="9" id="KW-1185">Reference proteome</keyword>
<evidence type="ECO:0000256" key="1">
    <source>
        <dbReference type="ARBA" id="ARBA00004651"/>
    </source>
</evidence>
<dbReference type="Pfam" id="PF01899">
    <property type="entry name" value="MNHE"/>
    <property type="match status" value="1"/>
</dbReference>
<feature type="transmembrane region" description="Helical" evidence="7">
    <location>
        <begin position="12"/>
        <end position="38"/>
    </location>
</feature>
<evidence type="ECO:0000256" key="6">
    <source>
        <dbReference type="ARBA" id="ARBA00023136"/>
    </source>
</evidence>
<comment type="similarity">
    <text evidence="2">Belongs to the CPA3 antiporters (TC 2.A.63) subunit E family.</text>
</comment>
<feature type="transmembrane region" description="Helical" evidence="7">
    <location>
        <begin position="58"/>
        <end position="78"/>
    </location>
</feature>
<evidence type="ECO:0000313" key="8">
    <source>
        <dbReference type="EMBL" id="WXL24144.1"/>
    </source>
</evidence>
<dbReference type="Proteomes" id="UP001476583">
    <property type="component" value="Chromosome"/>
</dbReference>
<dbReference type="PANTHER" id="PTHR34584">
    <property type="entry name" value="NA(+)/H(+) ANTIPORTER SUBUNIT E1"/>
    <property type="match status" value="1"/>
</dbReference>
<evidence type="ECO:0000256" key="2">
    <source>
        <dbReference type="ARBA" id="ARBA00006228"/>
    </source>
</evidence>
<reference evidence="8 9" key="1">
    <citation type="submission" date="2024-03" db="EMBL/GenBank/DDBJ databases">
        <title>Complete genome of BD2.</title>
        <authorList>
            <person name="Cao G."/>
        </authorList>
    </citation>
    <scope>NUCLEOTIDE SEQUENCE [LARGE SCALE GENOMIC DNA]</scope>
    <source>
        <strain evidence="8 9">BD2</strain>
    </source>
</reference>
<keyword evidence="6 7" id="KW-0472">Membrane</keyword>
<keyword evidence="5 7" id="KW-1133">Transmembrane helix</keyword>
<dbReference type="EMBL" id="CP148074">
    <property type="protein sequence ID" value="WXL24144.1"/>
    <property type="molecule type" value="Genomic_DNA"/>
</dbReference>
<keyword evidence="4 7" id="KW-0812">Transmembrane</keyword>
<sequence>MKRFFPHPLMMLVLAILWLFMVNSIALGQVVLGLILGWGIVHLTQHFLLEVPRVRKPLLLFTFMFKVFYDIVIANLQVAKLVLGSPQRLNPAFVDVPMDIENDFVLAVLSSIVSLTPGTVSAGLSADHKILLLHGLDVPDAQALIDEVKQRYEAPLMEIFECSRT</sequence>